<evidence type="ECO:0000259" key="2">
    <source>
        <dbReference type="Pfam" id="PF25597"/>
    </source>
</evidence>
<proteinExistence type="predicted"/>
<reference evidence="3" key="2">
    <citation type="submission" date="2022-01" db="EMBL/GenBank/DDBJ databases">
        <authorList>
            <person name="Yamashiro T."/>
            <person name="Shiraishi A."/>
            <person name="Satake H."/>
            <person name="Nakayama K."/>
        </authorList>
    </citation>
    <scope>NUCLEOTIDE SEQUENCE</scope>
</reference>
<feature type="region of interest" description="Disordered" evidence="1">
    <location>
        <begin position="573"/>
        <end position="602"/>
    </location>
</feature>
<accession>A0ABQ5G4C9</accession>
<dbReference type="PANTHER" id="PTHR11439">
    <property type="entry name" value="GAG-POL-RELATED RETROTRANSPOSON"/>
    <property type="match status" value="1"/>
</dbReference>
<feature type="compositionally biased region" description="Basic and acidic residues" evidence="1">
    <location>
        <begin position="745"/>
        <end position="755"/>
    </location>
</feature>
<name>A0ABQ5G4C9_9ASTR</name>
<dbReference type="InterPro" id="IPR057670">
    <property type="entry name" value="SH3_retrovirus"/>
</dbReference>
<evidence type="ECO:0000313" key="3">
    <source>
        <dbReference type="EMBL" id="GJT70483.1"/>
    </source>
</evidence>
<feature type="compositionally biased region" description="Basic residues" evidence="1">
    <location>
        <begin position="573"/>
        <end position="586"/>
    </location>
</feature>
<organism evidence="3 4">
    <name type="scientific">Tanacetum coccineum</name>
    <dbReference type="NCBI Taxonomy" id="301880"/>
    <lineage>
        <taxon>Eukaryota</taxon>
        <taxon>Viridiplantae</taxon>
        <taxon>Streptophyta</taxon>
        <taxon>Embryophyta</taxon>
        <taxon>Tracheophyta</taxon>
        <taxon>Spermatophyta</taxon>
        <taxon>Magnoliopsida</taxon>
        <taxon>eudicotyledons</taxon>
        <taxon>Gunneridae</taxon>
        <taxon>Pentapetalae</taxon>
        <taxon>asterids</taxon>
        <taxon>campanulids</taxon>
        <taxon>Asterales</taxon>
        <taxon>Asteraceae</taxon>
        <taxon>Asteroideae</taxon>
        <taxon>Anthemideae</taxon>
        <taxon>Anthemidinae</taxon>
        <taxon>Tanacetum</taxon>
    </lineage>
</organism>
<dbReference type="PANTHER" id="PTHR11439:SF495">
    <property type="entry name" value="REVERSE TRANSCRIPTASE, RNA-DEPENDENT DNA POLYMERASE-RELATED"/>
    <property type="match status" value="1"/>
</dbReference>
<feature type="compositionally biased region" description="Low complexity" evidence="1">
    <location>
        <begin position="466"/>
        <end position="495"/>
    </location>
</feature>
<feature type="compositionally biased region" description="Low complexity" evidence="1">
    <location>
        <begin position="726"/>
        <end position="742"/>
    </location>
</feature>
<feature type="compositionally biased region" description="Polar residues" evidence="1">
    <location>
        <begin position="496"/>
        <end position="512"/>
    </location>
</feature>
<dbReference type="Proteomes" id="UP001151760">
    <property type="component" value="Unassembled WGS sequence"/>
</dbReference>
<feature type="region of interest" description="Disordered" evidence="1">
    <location>
        <begin position="443"/>
        <end position="515"/>
    </location>
</feature>
<feature type="compositionally biased region" description="Basic and acidic residues" evidence="1">
    <location>
        <begin position="622"/>
        <end position="644"/>
    </location>
</feature>
<comment type="caution">
    <text evidence="3">The sequence shown here is derived from an EMBL/GenBank/DDBJ whole genome shotgun (WGS) entry which is preliminary data.</text>
</comment>
<evidence type="ECO:0000313" key="4">
    <source>
        <dbReference type="Proteomes" id="UP001151760"/>
    </source>
</evidence>
<reference evidence="3" key="1">
    <citation type="journal article" date="2022" name="Int. J. Mol. Sci.">
        <title>Draft Genome of Tanacetum Coccineum: Genomic Comparison of Closely Related Tanacetum-Family Plants.</title>
        <authorList>
            <person name="Yamashiro T."/>
            <person name="Shiraishi A."/>
            <person name="Nakayama K."/>
            <person name="Satake H."/>
        </authorList>
    </citation>
    <scope>NUCLEOTIDE SEQUENCE</scope>
</reference>
<feature type="compositionally biased region" description="Basic and acidic residues" evidence="1">
    <location>
        <begin position="51"/>
        <end position="67"/>
    </location>
</feature>
<dbReference type="Pfam" id="PF25597">
    <property type="entry name" value="SH3_retrovirus"/>
    <property type="match status" value="1"/>
</dbReference>
<evidence type="ECO:0000256" key="1">
    <source>
        <dbReference type="SAM" id="MobiDB-lite"/>
    </source>
</evidence>
<dbReference type="EMBL" id="BQNB010018081">
    <property type="protein sequence ID" value="GJT70483.1"/>
    <property type="molecule type" value="Genomic_DNA"/>
</dbReference>
<sequence>MSTLTRLNTLDHWVIIDGNSGRRLLFWILSLTAKVLESITVHVHGPNISMRSHENKPSEAHTADKEVSLSSDEQALHDDLSDLMHSRISAKLHNDANRTTGWRKVESADYNNMDPTIDVTTLLRQLRFQRFHPKKEHKKVSQALANESWVSDQERTAAHSSYKRSMIGCLMYLTASRPDIMFAVCLCARFQVTPKTSMFSTCMLSKRHLLDDKHSGGCQYLGRRLVSWQCKKQTIVAISSTEAEYIAAASCCAQDDEPIATFEGRITCEVLVFMYKYCFYLMEALLLQLMEILISEETIRADLLFDDAHGVDCFPKQVIWDVLRDIGYEGNLAQLTFSKPLFSPQWKYLVHVLLHCLSPKSTSWEQFGTNIASALVGLATNQKFNFSLMIMNGMLGHISNGTPFLMYPRSFTFMRKHSPKFTVGFTPIDFPLVKVVTALAAEEEHSTSPHSRAASSARDAQGTPDQSAASSKSTAQAQGTDEVQGTNTAQGATATPKSPNDYTPTDASQTSGGDEGLLDLYALNREVRRLKKQTLSQAKQIIKLKTKLKKLSKFVQPVVKHHAFWVESQNLKKRRKKQKKHKKKVSSVKLGRNKEEGTLSEEHYVQDDDTADPFVEDIVDKDAAVTPDIERKSDETEALERKSDETEEINVEEKEGSNVKSGDTEELDLETFQSTARQSTITPRTLNFEDEAGPSSPIRPTQNIEPEEQFKVDEVLADISRPRGLSIPGPIQSQPQPQQPSQATDPKDKGKGILVEEPKKKKLTLQQIRALETTNDEEVARKIQAEWDAEEERKRFEELKKAKPKTTLRKPTSLAQERNQMMNFLKGQGYKNLQKLRIHKMKRSQESNLLITDSKVIDYPEWRDLIIFRQIIILEHYILCGGYYNTCEERSYDHLHRVRYKTIIAHSPTGLGLVLLGVHTLELEDGTTIHMLAERRYPLSRELMIRMLDHGMEVEDESYSQNSKAYIILNKHTRKVEESLNVTFDETPPPSKTSPLVDDDLDEEEAIKVTEKKNLENDIEDETLEIDEIVNIKESRNHPLENVIGNLNQRTLRSQAQNQSNFFCFISTIEPKNVNEALTGDSWIVAMQEELNQFIANDVWELVPQLRNMTIIGTKWVFRNKLDENGNVS</sequence>
<gene>
    <name evidence="3" type="ORF">Tco_1029769</name>
</gene>
<protein>
    <recommendedName>
        <fullName evidence="2">Retroviral polymerase SH3-like domain-containing protein</fullName>
    </recommendedName>
</protein>
<feature type="compositionally biased region" description="Basic and acidic residues" evidence="1">
    <location>
        <begin position="592"/>
        <end position="602"/>
    </location>
</feature>
<feature type="compositionally biased region" description="Polar residues" evidence="1">
    <location>
        <begin position="671"/>
        <end position="685"/>
    </location>
</feature>
<feature type="region of interest" description="Disordered" evidence="1">
    <location>
        <begin position="49"/>
        <end position="71"/>
    </location>
</feature>
<keyword evidence="4" id="KW-1185">Reference proteome</keyword>
<feature type="region of interest" description="Disordered" evidence="1">
    <location>
        <begin position="622"/>
        <end position="755"/>
    </location>
</feature>
<feature type="domain" description="Retroviral polymerase SH3-like" evidence="2">
    <location>
        <begin position="959"/>
        <end position="993"/>
    </location>
</feature>